<dbReference type="SUPFAM" id="SSF47413">
    <property type="entry name" value="lambda repressor-like DNA-binding domains"/>
    <property type="match status" value="1"/>
</dbReference>
<keyword evidence="3" id="KW-1185">Reference proteome</keyword>
<proteinExistence type="predicted"/>
<sequence>MPDDQLTPSTFLLGELRRARTAAGLSQEEFGKAINYSASLVSAVENGQRPPAGDYLAAVDSALDTGGLFERLSQGLAGFGQTPVWFRDWLIIEREATLIRWFEPLVVPGLLQTKAYAHAIIAGSGVVDAVDVDQWVTTRLERQDLLSAPKPPTLIAIIDEGVLRRCVGSRAIMAEQCEFLLESAAQSHIQIHMIPSSAGAHAGLAGAFTLAKARDFEAAHLDGQLDAQITGHRDEIDRLSRTWEQIRGESLPKGLSLRLIEDVAKTWQI</sequence>
<dbReference type="Pfam" id="PF19054">
    <property type="entry name" value="DUF5753"/>
    <property type="match status" value="1"/>
</dbReference>
<dbReference type="InterPro" id="IPR001387">
    <property type="entry name" value="Cro/C1-type_HTH"/>
</dbReference>
<gene>
    <name evidence="2" type="ORF">Adu01nite_54150</name>
</gene>
<dbReference type="EMBL" id="BOML01000041">
    <property type="protein sequence ID" value="GIE04065.1"/>
    <property type="molecule type" value="Genomic_DNA"/>
</dbReference>
<organism evidence="2 3">
    <name type="scientific">Paractinoplanes durhamensis</name>
    <dbReference type="NCBI Taxonomy" id="113563"/>
    <lineage>
        <taxon>Bacteria</taxon>
        <taxon>Bacillati</taxon>
        <taxon>Actinomycetota</taxon>
        <taxon>Actinomycetes</taxon>
        <taxon>Micromonosporales</taxon>
        <taxon>Micromonosporaceae</taxon>
        <taxon>Paractinoplanes</taxon>
    </lineage>
</organism>
<evidence type="ECO:0000313" key="2">
    <source>
        <dbReference type="EMBL" id="GIE04065.1"/>
    </source>
</evidence>
<dbReference type="InterPro" id="IPR010982">
    <property type="entry name" value="Lambda_DNA-bd_dom_sf"/>
</dbReference>
<dbReference type="Proteomes" id="UP000637628">
    <property type="component" value="Unassembled WGS sequence"/>
</dbReference>
<evidence type="ECO:0000313" key="3">
    <source>
        <dbReference type="Proteomes" id="UP000637628"/>
    </source>
</evidence>
<dbReference type="Gene3D" id="1.10.260.40">
    <property type="entry name" value="lambda repressor-like DNA-binding domains"/>
    <property type="match status" value="1"/>
</dbReference>
<reference evidence="2 3" key="1">
    <citation type="submission" date="2021-01" db="EMBL/GenBank/DDBJ databases">
        <title>Whole genome shotgun sequence of Actinoplanes durhamensis NBRC 14914.</title>
        <authorList>
            <person name="Komaki H."/>
            <person name="Tamura T."/>
        </authorList>
    </citation>
    <scope>NUCLEOTIDE SEQUENCE [LARGE SCALE GENOMIC DNA]</scope>
    <source>
        <strain evidence="2 3">NBRC 14914</strain>
    </source>
</reference>
<evidence type="ECO:0000259" key="1">
    <source>
        <dbReference type="PROSITE" id="PS50943"/>
    </source>
</evidence>
<dbReference type="Pfam" id="PF13560">
    <property type="entry name" value="HTH_31"/>
    <property type="match status" value="1"/>
</dbReference>
<dbReference type="SMART" id="SM00530">
    <property type="entry name" value="HTH_XRE"/>
    <property type="match status" value="1"/>
</dbReference>
<feature type="domain" description="HTH cro/C1-type" evidence="1">
    <location>
        <begin position="16"/>
        <end position="69"/>
    </location>
</feature>
<accession>A0ABQ3Z2M3</accession>
<comment type="caution">
    <text evidence="2">The sequence shown here is derived from an EMBL/GenBank/DDBJ whole genome shotgun (WGS) entry which is preliminary data.</text>
</comment>
<dbReference type="InterPro" id="IPR043917">
    <property type="entry name" value="DUF5753"/>
</dbReference>
<dbReference type="RefSeq" id="WP_203730483.1">
    <property type="nucleotide sequence ID" value="NZ_BAAATX010000007.1"/>
</dbReference>
<dbReference type="PROSITE" id="PS50943">
    <property type="entry name" value="HTH_CROC1"/>
    <property type="match status" value="1"/>
</dbReference>
<protein>
    <submittedName>
        <fullName evidence="2">Transcriptional regulator</fullName>
    </submittedName>
</protein>
<dbReference type="CDD" id="cd00093">
    <property type="entry name" value="HTH_XRE"/>
    <property type="match status" value="1"/>
</dbReference>
<name>A0ABQ3Z2M3_9ACTN</name>